<protein>
    <submittedName>
        <fullName evidence="2">Putative membrane protein</fullName>
    </submittedName>
</protein>
<sequence>MNMFHELRNLHPYDRSMVLTSAWIGIAGLYTNTSTWFGVLRFMLMMLMTVVSIHSWMNWDDDNNRKRDRIVCRSVFLWHFLLLVFHTQNYAFVMPWLSLSMTCYLFDMLYYNSRTRSKKDGYKMYHVLPHTMFRASAYWFVLGVNGNENFDVDVITYQVLTTLVCAYPY</sequence>
<keyword evidence="1" id="KW-0472">Membrane</keyword>
<proteinExistence type="predicted"/>
<reference evidence="2 3" key="1">
    <citation type="journal article" date="2005" name="Science">
        <title>Complete genome sequence and lytic phase transcription profile of a Coccolithovirus.</title>
        <authorList>
            <person name="Wilson W.H."/>
            <person name="Schroeder D.C."/>
            <person name="Allen M.J."/>
            <person name="Holden M.T.G."/>
            <person name="Parkhill J."/>
            <person name="Barrell B.G."/>
            <person name="Churcher C."/>
            <person name="Hamlin N."/>
            <person name="Mungall K."/>
            <person name="Norbertczak H."/>
            <person name="Quail M.A."/>
            <person name="Price C."/>
            <person name="Rabbinowitsch E."/>
            <person name="Walker D."/>
            <person name="Craigon M."/>
            <person name="Roy D."/>
            <person name="Ghazal P."/>
        </authorList>
    </citation>
    <scope>NUCLEOTIDE SEQUENCE [LARGE SCALE GENOMIC DNA]</scope>
    <source>
        <strain evidence="3">Isolate United Kingdom/English Channel/1999</strain>
    </source>
</reference>
<evidence type="ECO:0000313" key="2">
    <source>
        <dbReference type="EMBL" id="CAI65611.1"/>
    </source>
</evidence>
<dbReference type="Proteomes" id="UP000000863">
    <property type="component" value="Segment"/>
</dbReference>
<keyword evidence="1" id="KW-0812">Transmembrane</keyword>
<keyword evidence="3" id="KW-1185">Reference proteome</keyword>
<accession>Q4A2U5</accession>
<dbReference type="EMBL" id="AJ890364">
    <property type="protein sequence ID" value="CAI65611.1"/>
    <property type="molecule type" value="Genomic_DNA"/>
</dbReference>
<feature type="transmembrane region" description="Helical" evidence="1">
    <location>
        <begin position="12"/>
        <end position="30"/>
    </location>
</feature>
<dbReference type="GeneID" id="3654827"/>
<evidence type="ECO:0000256" key="1">
    <source>
        <dbReference type="SAM" id="Phobius"/>
    </source>
</evidence>
<dbReference type="KEGG" id="vg:3654827"/>
<organism evidence="2 3">
    <name type="scientific">Emiliania huxleyi virus 86 (isolate United Kingdom/English Channel/1999)</name>
    <name type="common">EhV-86</name>
    <dbReference type="NCBI Taxonomy" id="654925"/>
    <lineage>
        <taxon>Viruses</taxon>
        <taxon>Varidnaviria</taxon>
        <taxon>Bamfordvirae</taxon>
        <taxon>Nucleocytoviricota</taxon>
        <taxon>Megaviricetes</taxon>
        <taxon>Algavirales</taxon>
        <taxon>Phycodnaviridae</taxon>
        <taxon>Coccolithovirus</taxon>
        <taxon>Coccolithovirus huxleyi</taxon>
        <taxon>Emiliania huxleyi virus 86</taxon>
    </lineage>
</organism>
<gene>
    <name evidence="2" type="ORF">EhV188</name>
</gene>
<feature type="transmembrane region" description="Helical" evidence="1">
    <location>
        <begin position="70"/>
        <end position="87"/>
    </location>
</feature>
<dbReference type="RefSeq" id="YP_293942.1">
    <property type="nucleotide sequence ID" value="NC_007346.1"/>
</dbReference>
<name>Q4A2U5_EHV8U</name>
<keyword evidence="1" id="KW-1133">Transmembrane helix</keyword>
<organismHost>
    <name type="scientific">Emiliania huxleyi</name>
    <name type="common">Coccolithophore</name>
    <name type="synonym">Pontosphaera huxleyi</name>
    <dbReference type="NCBI Taxonomy" id="2903"/>
</organismHost>
<evidence type="ECO:0000313" key="3">
    <source>
        <dbReference type="Proteomes" id="UP000000863"/>
    </source>
</evidence>